<dbReference type="NCBIfam" id="TIGR02679">
    <property type="entry name" value="TIGR02679 family protein"/>
    <property type="match status" value="1"/>
</dbReference>
<dbReference type="InterPro" id="IPR024466">
    <property type="entry name" value="CHP02679_N"/>
</dbReference>
<feature type="domain" description="Conserved hypothetical protein CHP02679 N terminus" evidence="2">
    <location>
        <begin position="35"/>
        <end position="254"/>
    </location>
</feature>
<dbReference type="RefSeq" id="WP_249326502.1">
    <property type="nucleotide sequence ID" value="NZ_CP060633.1"/>
</dbReference>
<sequence>MNNNEACAAYFKGNPAYRRCFSEFEKKWNSYGRAKGIITLKHTSEEERRAIGGILGKTFYEDAIRFPFTEFEKGLQSTKFAPVNFEEVLEAYFGRKMITTQKMRMEEERIRAELFETVEGCLAEGAGPDSIVVSWLREMYSKKKYGYQTVIREYGRDRERTEKLLKTVGRALVLLEDIRETQEEYPLAVFSAEISGNPHYFDQGTTAGQLLVHGVCYAARTDYPENAHQWRELLLSNGIVPDNISSIVHIYGLRLQIGGDWHPAYDAFCRRQEPCAVTMENLQELTAVQPTGDRVYIVENEMVFSYLLKHLEQKNVTLLCTSGQLRSAAVKLIPFLLDSGAEIYYSGDIDPDGIRIADRLWRKYGDRIRVWRMARRDYERSLSEEVIGNISMKKLETVENPILRETAEEVRKKKKAGYQENILTDLVEDMDGK</sequence>
<dbReference type="Pfam" id="PF11796">
    <property type="entry name" value="DUF3323"/>
    <property type="match status" value="1"/>
</dbReference>
<keyword evidence="4" id="KW-1185">Reference proteome</keyword>
<organism evidence="3 4">
    <name type="scientific">Simiaoa sunii</name>
    <dbReference type="NCBI Taxonomy" id="2763672"/>
    <lineage>
        <taxon>Bacteria</taxon>
        <taxon>Bacillati</taxon>
        <taxon>Bacillota</taxon>
        <taxon>Clostridia</taxon>
        <taxon>Lachnospirales</taxon>
        <taxon>Lachnospiraceae</taxon>
        <taxon>Simiaoa</taxon>
    </lineage>
</organism>
<dbReference type="EMBL" id="CP060633">
    <property type="protein sequence ID" value="QNM03141.1"/>
    <property type="molecule type" value="Genomic_DNA"/>
</dbReference>
<evidence type="ECO:0000313" key="3">
    <source>
        <dbReference type="EMBL" id="QNM03141.1"/>
    </source>
</evidence>
<dbReference type="KEGG" id="ssun:H9Q77_03050"/>
<evidence type="ECO:0000259" key="1">
    <source>
        <dbReference type="Pfam" id="PF09664"/>
    </source>
</evidence>
<dbReference type="InterPro" id="IPR036078">
    <property type="entry name" value="Spo11/TopoVI_A_sf"/>
</dbReference>
<dbReference type="InterPro" id="IPR024465">
    <property type="entry name" value="DUF2399"/>
</dbReference>
<protein>
    <submittedName>
        <fullName evidence="3">TIGR02679 family protein</fullName>
    </submittedName>
</protein>
<dbReference type="InterPro" id="IPR013495">
    <property type="entry name" value="CHP02679"/>
</dbReference>
<evidence type="ECO:0000313" key="4">
    <source>
        <dbReference type="Proteomes" id="UP000515981"/>
    </source>
</evidence>
<dbReference type="SUPFAM" id="SSF56726">
    <property type="entry name" value="DNA topoisomerase IV, alpha subunit"/>
    <property type="match status" value="1"/>
</dbReference>
<dbReference type="AlphaFoldDB" id="A0A7G9FX59"/>
<dbReference type="GO" id="GO:0005694">
    <property type="term" value="C:chromosome"/>
    <property type="evidence" value="ECO:0007669"/>
    <property type="project" value="InterPro"/>
</dbReference>
<dbReference type="Pfam" id="PF09664">
    <property type="entry name" value="DUF2399"/>
    <property type="match status" value="1"/>
</dbReference>
<gene>
    <name evidence="3" type="ORF">H9Q77_03050</name>
</gene>
<evidence type="ECO:0000259" key="2">
    <source>
        <dbReference type="Pfam" id="PF11796"/>
    </source>
</evidence>
<dbReference type="GO" id="GO:0003677">
    <property type="term" value="F:DNA binding"/>
    <property type="evidence" value="ECO:0007669"/>
    <property type="project" value="InterPro"/>
</dbReference>
<dbReference type="Proteomes" id="UP000515981">
    <property type="component" value="Chromosome"/>
</dbReference>
<reference evidence="3 4" key="1">
    <citation type="submission" date="2020-08" db="EMBL/GenBank/DDBJ databases">
        <authorList>
            <person name="Liu C."/>
            <person name="Sun Q."/>
        </authorList>
    </citation>
    <scope>NUCLEOTIDE SEQUENCE [LARGE SCALE GENOMIC DNA]</scope>
    <source>
        <strain evidence="3 4">NSJ-8</strain>
    </source>
</reference>
<feature type="domain" description="DUF2399" evidence="1">
    <location>
        <begin position="276"/>
        <end position="430"/>
    </location>
</feature>
<accession>A0A7G9FX59</accession>
<proteinExistence type="predicted"/>
<name>A0A7G9FX59_9FIRM</name>